<gene>
    <name evidence="1" type="primary">LOC114340842</name>
</gene>
<dbReference type="GO" id="GO:0003676">
    <property type="term" value="F:nucleic acid binding"/>
    <property type="evidence" value="ECO:0007669"/>
    <property type="project" value="InterPro"/>
</dbReference>
<sequence>MVILTFEGNIIPQYITLDLVRFQVEQYIYPVVQCLNCFKFGHTMRQCKATSILCKNCGKDHEDNSSCSNPKYCLHCKTNEHTSLTKQCPAYQHQYNIKKIMAIENTTFKEAEFIAKNPSYAKITTHNQFEVLSNLNNFPQLPSVANDSTGNFSYVPKPKKKY</sequence>
<organism evidence="1">
    <name type="scientific">Diabrotica virgifera virgifera</name>
    <name type="common">western corn rootworm</name>
    <dbReference type="NCBI Taxonomy" id="50390"/>
    <lineage>
        <taxon>Eukaryota</taxon>
        <taxon>Metazoa</taxon>
        <taxon>Ecdysozoa</taxon>
        <taxon>Arthropoda</taxon>
        <taxon>Hexapoda</taxon>
        <taxon>Insecta</taxon>
        <taxon>Pterygota</taxon>
        <taxon>Neoptera</taxon>
        <taxon>Endopterygota</taxon>
        <taxon>Coleoptera</taxon>
        <taxon>Polyphaga</taxon>
        <taxon>Cucujiformia</taxon>
        <taxon>Chrysomeloidea</taxon>
        <taxon>Chrysomelidae</taxon>
        <taxon>Galerucinae</taxon>
        <taxon>Diabroticina</taxon>
        <taxon>Diabroticites</taxon>
        <taxon>Diabrotica</taxon>
    </lineage>
</organism>
<dbReference type="AlphaFoldDB" id="A0A6P7GQD1"/>
<dbReference type="InParanoid" id="A0A6P7GQD1"/>
<dbReference type="InterPro" id="IPR036875">
    <property type="entry name" value="Znf_CCHC_sf"/>
</dbReference>
<dbReference type="GO" id="GO:0008270">
    <property type="term" value="F:zinc ion binding"/>
    <property type="evidence" value="ECO:0007669"/>
    <property type="project" value="InterPro"/>
</dbReference>
<protein>
    <submittedName>
        <fullName evidence="1">Uncharacterized protein LOC114340842</fullName>
    </submittedName>
</protein>
<name>A0A6P7GQD1_DIAVI</name>
<dbReference type="SUPFAM" id="SSF57756">
    <property type="entry name" value="Retrovirus zinc finger-like domains"/>
    <property type="match status" value="1"/>
</dbReference>
<evidence type="ECO:0000313" key="1">
    <source>
        <dbReference type="RefSeq" id="XP_028147423.1"/>
    </source>
</evidence>
<proteinExistence type="predicted"/>
<dbReference type="RefSeq" id="XP_028147423.1">
    <property type="nucleotide sequence ID" value="XM_028291622.1"/>
</dbReference>
<reference evidence="1" key="1">
    <citation type="submission" date="2025-08" db="UniProtKB">
        <authorList>
            <consortium name="RefSeq"/>
        </authorList>
    </citation>
    <scope>IDENTIFICATION</scope>
    <source>
        <tissue evidence="1">Whole insect</tissue>
    </source>
</reference>
<accession>A0A6P7GQD1</accession>